<name>A0A0N5A6S0_PARTI</name>
<sequence length="177" mass="20318">MVGVIVCITVMCVQHSVSTNIETIATQSMIAMNNWNDSEVVLCNGLLLPASAIISFINYMLQTFTFVHNIDQRKLLIFGLSVFLIHHSLNYPWNFYPDTLNYIPLTKNGSKYSTVKFGSCSKKYVWCNNVHRFPTIIYCITMILCLGFDFPLTSPPNNILYPDILRLRRQNFHAKNI</sequence>
<dbReference type="Proteomes" id="UP000038045">
    <property type="component" value="Unplaced"/>
</dbReference>
<accession>A0A0N5A6S0</accession>
<comment type="subcellular location">
    <subcellularLocation>
        <location evidence="1">Endomembrane system</location>
        <topology evidence="1">Multi-pass membrane protein</topology>
    </subcellularLocation>
</comment>
<keyword evidence="7" id="KW-1185">Reference proteome</keyword>
<evidence type="ECO:0000256" key="5">
    <source>
        <dbReference type="ARBA" id="ARBA00023136"/>
    </source>
</evidence>
<organism evidence="7 8">
    <name type="scientific">Parastrongyloides trichosuri</name>
    <name type="common">Possum-specific nematode worm</name>
    <dbReference type="NCBI Taxonomy" id="131310"/>
    <lineage>
        <taxon>Eukaryota</taxon>
        <taxon>Metazoa</taxon>
        <taxon>Ecdysozoa</taxon>
        <taxon>Nematoda</taxon>
        <taxon>Chromadorea</taxon>
        <taxon>Rhabditida</taxon>
        <taxon>Tylenchina</taxon>
        <taxon>Panagrolaimomorpha</taxon>
        <taxon>Strongyloidoidea</taxon>
        <taxon>Strongyloididae</taxon>
        <taxon>Parastrongyloides</taxon>
    </lineage>
</organism>
<evidence type="ECO:0000256" key="2">
    <source>
        <dbReference type="ARBA" id="ARBA00022448"/>
    </source>
</evidence>
<feature type="transmembrane region" description="Helical" evidence="6">
    <location>
        <begin position="46"/>
        <end position="68"/>
    </location>
</feature>
<evidence type="ECO:0000256" key="6">
    <source>
        <dbReference type="SAM" id="Phobius"/>
    </source>
</evidence>
<dbReference type="AlphaFoldDB" id="A0A0N5A6S0"/>
<dbReference type="WBParaSite" id="PTRK_0001769000.1">
    <property type="protein sequence ID" value="PTRK_0001769000.1"/>
    <property type="gene ID" value="PTRK_0001769000"/>
</dbReference>
<dbReference type="PANTHER" id="PTHR23510">
    <property type="entry name" value="INNER MEMBRANE TRANSPORT PROTEIN YAJR"/>
    <property type="match status" value="1"/>
</dbReference>
<evidence type="ECO:0000256" key="1">
    <source>
        <dbReference type="ARBA" id="ARBA00004127"/>
    </source>
</evidence>
<dbReference type="GO" id="GO:0012505">
    <property type="term" value="C:endomembrane system"/>
    <property type="evidence" value="ECO:0007669"/>
    <property type="project" value="UniProtKB-SubCell"/>
</dbReference>
<evidence type="ECO:0000256" key="3">
    <source>
        <dbReference type="ARBA" id="ARBA00022692"/>
    </source>
</evidence>
<keyword evidence="4 6" id="KW-1133">Transmembrane helix</keyword>
<keyword evidence="5 6" id="KW-0472">Membrane</keyword>
<reference evidence="8" key="1">
    <citation type="submission" date="2017-02" db="UniProtKB">
        <authorList>
            <consortium name="WormBaseParasite"/>
        </authorList>
    </citation>
    <scope>IDENTIFICATION</scope>
</reference>
<keyword evidence="2" id="KW-0813">Transport</keyword>
<evidence type="ECO:0000313" key="7">
    <source>
        <dbReference type="Proteomes" id="UP000038045"/>
    </source>
</evidence>
<evidence type="ECO:0000313" key="8">
    <source>
        <dbReference type="WBParaSite" id="PTRK_0001769000.1"/>
    </source>
</evidence>
<feature type="transmembrane region" description="Helical" evidence="6">
    <location>
        <begin position="133"/>
        <end position="152"/>
    </location>
</feature>
<dbReference type="GO" id="GO:0005765">
    <property type="term" value="C:lysosomal membrane"/>
    <property type="evidence" value="ECO:0007669"/>
    <property type="project" value="TreeGrafter"/>
</dbReference>
<protein>
    <submittedName>
        <fullName evidence="8">Uncharacterized protein</fullName>
    </submittedName>
</protein>
<dbReference type="InterPro" id="IPR051068">
    <property type="entry name" value="MFS_Domain-Containing_Protein"/>
</dbReference>
<evidence type="ECO:0000256" key="4">
    <source>
        <dbReference type="ARBA" id="ARBA00022989"/>
    </source>
</evidence>
<dbReference type="PANTHER" id="PTHR23510:SF3">
    <property type="entry name" value="MAJOR FACILITATOR SUPERFAMILY DOMAIN-CONTAINING PROTEIN 8"/>
    <property type="match status" value="1"/>
</dbReference>
<feature type="transmembrane region" description="Helical" evidence="6">
    <location>
        <begin position="75"/>
        <end position="93"/>
    </location>
</feature>
<keyword evidence="3 6" id="KW-0812">Transmembrane</keyword>
<proteinExistence type="predicted"/>